<comment type="caution">
    <text evidence="2">The sequence shown here is derived from an EMBL/GenBank/DDBJ whole genome shotgun (WGS) entry which is preliminary data.</text>
</comment>
<reference evidence="2 3" key="1">
    <citation type="submission" date="2018-01" db="EMBL/GenBank/DDBJ databases">
        <title>Whole genome sequencing of Histamine producing bacteria.</title>
        <authorList>
            <person name="Butler K."/>
        </authorList>
    </citation>
    <scope>NUCLEOTIDE SEQUENCE [LARGE SCALE GENOMIC DNA]</scope>
    <source>
        <strain evidence="2 3">JCM 12947</strain>
    </source>
</reference>
<evidence type="ECO:0000313" key="2">
    <source>
        <dbReference type="EMBL" id="PSU45343.1"/>
    </source>
</evidence>
<accession>A0A2T3J970</accession>
<organism evidence="2 3">
    <name type="scientific">Photobacterium frigidiphilum</name>
    <dbReference type="NCBI Taxonomy" id="264736"/>
    <lineage>
        <taxon>Bacteria</taxon>
        <taxon>Pseudomonadati</taxon>
        <taxon>Pseudomonadota</taxon>
        <taxon>Gammaproteobacteria</taxon>
        <taxon>Vibrionales</taxon>
        <taxon>Vibrionaceae</taxon>
        <taxon>Photobacterium</taxon>
    </lineage>
</organism>
<keyword evidence="3" id="KW-1185">Reference proteome</keyword>
<keyword evidence="1" id="KW-0732">Signal</keyword>
<evidence type="ECO:0000256" key="1">
    <source>
        <dbReference type="SAM" id="SignalP"/>
    </source>
</evidence>
<sequence length="314" mass="34218">MKLFNVSLLALVFISAGCQAANVTAEKLYNQYKNKPDNKAYSIGTNGVAGSAWGASTKEEAIELAQQTCRKTGGLNCNVTEVNGRPLSSNDSQVKNFRTVNNYNIVSNGINYKPDLSVTSTGFFINNEYLLTTNDVVENCSKINYERNGRLIETTVIRADKMNNISILKSTTPNATYATISSKKKTSQGERTYTYGFELSDMAYSKIPSYQGKITNGIISRASGSYNDIRIMTITNEISKGDIGAPVIAENGDVIGLVTNEQKESIKSSILSIFLNEQNISYHTTKKTANNVSPSVIAEASQKFSVPLVCLNEA</sequence>
<dbReference type="SUPFAM" id="SSF50494">
    <property type="entry name" value="Trypsin-like serine proteases"/>
    <property type="match status" value="1"/>
</dbReference>
<protein>
    <recommendedName>
        <fullName evidence="4">DUF4189 domain-containing protein</fullName>
    </recommendedName>
</protein>
<evidence type="ECO:0008006" key="4">
    <source>
        <dbReference type="Google" id="ProtNLM"/>
    </source>
</evidence>
<dbReference type="InterPro" id="IPR043504">
    <property type="entry name" value="Peptidase_S1_PA_chymotrypsin"/>
</dbReference>
<feature type="chain" id="PRO_5015785386" description="DUF4189 domain-containing protein" evidence="1">
    <location>
        <begin position="21"/>
        <end position="314"/>
    </location>
</feature>
<dbReference type="Pfam" id="PF13365">
    <property type="entry name" value="Trypsin_2"/>
    <property type="match status" value="1"/>
</dbReference>
<proteinExistence type="predicted"/>
<feature type="signal peptide" evidence="1">
    <location>
        <begin position="1"/>
        <end position="20"/>
    </location>
</feature>
<dbReference type="Proteomes" id="UP000240987">
    <property type="component" value="Unassembled WGS sequence"/>
</dbReference>
<dbReference type="RefSeq" id="WP_107244877.1">
    <property type="nucleotide sequence ID" value="NZ_PYMJ01000032.1"/>
</dbReference>
<name>A0A2T3J970_9GAMM</name>
<dbReference type="Gene3D" id="2.40.10.10">
    <property type="entry name" value="Trypsin-like serine proteases"/>
    <property type="match status" value="2"/>
</dbReference>
<evidence type="ECO:0000313" key="3">
    <source>
        <dbReference type="Proteomes" id="UP000240987"/>
    </source>
</evidence>
<dbReference type="AlphaFoldDB" id="A0A2T3J970"/>
<dbReference type="PROSITE" id="PS51257">
    <property type="entry name" value="PROKAR_LIPOPROTEIN"/>
    <property type="match status" value="1"/>
</dbReference>
<dbReference type="EMBL" id="PYMJ01000032">
    <property type="protein sequence ID" value="PSU45343.1"/>
    <property type="molecule type" value="Genomic_DNA"/>
</dbReference>
<gene>
    <name evidence="2" type="ORF">C9J12_23180</name>
</gene>
<dbReference type="InterPro" id="IPR009003">
    <property type="entry name" value="Peptidase_S1_PA"/>
</dbReference>